<dbReference type="PIRSF" id="PIRSF006221">
    <property type="entry name" value="Ketosamine-3-kinase"/>
    <property type="match status" value="1"/>
</dbReference>
<reference evidence="2" key="2">
    <citation type="journal article" date="2023" name="PLoS ONE">
        <title>Philodulcilactobacillus myokoensis gen. nov., sp. nov., a fructophilic, acidophilic, and agar-phobic lactic acid bacterium isolated from fermented vegetable extracts.</title>
        <authorList>
            <person name="Kouya T."/>
            <person name="Ishiyama Y."/>
            <person name="Ohashi S."/>
            <person name="Kumakubo R."/>
            <person name="Yamazaki T."/>
            <person name="Otaki T."/>
        </authorList>
    </citation>
    <scope>NUCLEOTIDE SEQUENCE</scope>
    <source>
        <strain evidence="2">WR16-4</strain>
    </source>
</reference>
<dbReference type="Gene3D" id="3.30.200.20">
    <property type="entry name" value="Phosphorylase Kinase, domain 1"/>
    <property type="match status" value="1"/>
</dbReference>
<accession>A0A9W6B1H2</accession>
<keyword evidence="1" id="KW-0808">Transferase</keyword>
<evidence type="ECO:0000313" key="2">
    <source>
        <dbReference type="EMBL" id="GLB46923.1"/>
    </source>
</evidence>
<name>A0A9W6B1H2_9LACO</name>
<sequence>MNQKWLSQLPIQNIKKVIPVSGGDINESYQIQTDNQKFFMKVQPKRGKAFFQHEVEGLKLLNKAANVPEVVNDGEINSDGYLILKWIDSGSGSQYELGQMVAKVHQIHNHQFGLDHDFKIGKIPKNNHWQSNWIDFYINQRLEPLVNLAKRNHVWNQNRDNHYQNLKQTFINYYKHHRITPSLLHGDLWAGNFMFDKNSKPVLIDPDVFYGDREMDLAMTTVFGGFNENFYKGYNAVYPIQPGFDKRVAWYQFNYLMAHLNLFGELYGSSVDRILNQF</sequence>
<organism evidence="2 3">
    <name type="scientific">Philodulcilactobacillus myokoensis</name>
    <dbReference type="NCBI Taxonomy" id="2929573"/>
    <lineage>
        <taxon>Bacteria</taxon>
        <taxon>Bacillati</taxon>
        <taxon>Bacillota</taxon>
        <taxon>Bacilli</taxon>
        <taxon>Lactobacillales</taxon>
        <taxon>Lactobacillaceae</taxon>
        <taxon>Philodulcilactobacillus</taxon>
    </lineage>
</organism>
<dbReference type="InterPro" id="IPR016477">
    <property type="entry name" value="Fructo-/Ketosamine-3-kinase"/>
</dbReference>
<dbReference type="PANTHER" id="PTHR12149:SF8">
    <property type="entry name" value="PROTEIN-RIBULOSAMINE 3-KINASE"/>
    <property type="match status" value="1"/>
</dbReference>
<comment type="caution">
    <text evidence="2">The sequence shown here is derived from an EMBL/GenBank/DDBJ whole genome shotgun (WGS) entry which is preliminary data.</text>
</comment>
<evidence type="ECO:0000256" key="1">
    <source>
        <dbReference type="PIRNR" id="PIRNR006221"/>
    </source>
</evidence>
<dbReference type="Gene3D" id="3.90.1200.10">
    <property type="match status" value="1"/>
</dbReference>
<dbReference type="Proteomes" id="UP001144204">
    <property type="component" value="Unassembled WGS sequence"/>
</dbReference>
<gene>
    <name evidence="2" type="ORF">WR164_09020</name>
</gene>
<dbReference type="Pfam" id="PF03881">
    <property type="entry name" value="Fructosamin_kin"/>
    <property type="match status" value="1"/>
</dbReference>
<comment type="similarity">
    <text evidence="1">Belongs to the fructosamine kinase family.</text>
</comment>
<reference evidence="2" key="1">
    <citation type="submission" date="2022-07" db="EMBL/GenBank/DDBJ databases">
        <authorList>
            <person name="Kouya T."/>
            <person name="Ishiyama Y."/>
        </authorList>
    </citation>
    <scope>NUCLEOTIDE SEQUENCE</scope>
    <source>
        <strain evidence="2">WR16-4</strain>
    </source>
</reference>
<keyword evidence="1" id="KW-0418">Kinase</keyword>
<dbReference type="EMBL" id="BRPL01000002">
    <property type="protein sequence ID" value="GLB46923.1"/>
    <property type="molecule type" value="Genomic_DNA"/>
</dbReference>
<proteinExistence type="inferred from homology"/>
<dbReference type="GO" id="GO:0016301">
    <property type="term" value="F:kinase activity"/>
    <property type="evidence" value="ECO:0007669"/>
    <property type="project" value="UniProtKB-UniRule"/>
</dbReference>
<protein>
    <submittedName>
        <fullName evidence="2">Aminoglycoside phosphotransferase</fullName>
    </submittedName>
</protein>
<dbReference type="InterPro" id="IPR011009">
    <property type="entry name" value="Kinase-like_dom_sf"/>
</dbReference>
<keyword evidence="3" id="KW-1185">Reference proteome</keyword>
<dbReference type="PANTHER" id="PTHR12149">
    <property type="entry name" value="FRUCTOSAMINE 3 KINASE-RELATED PROTEIN"/>
    <property type="match status" value="1"/>
</dbReference>
<dbReference type="AlphaFoldDB" id="A0A9W6B1H2"/>
<evidence type="ECO:0000313" key="3">
    <source>
        <dbReference type="Proteomes" id="UP001144204"/>
    </source>
</evidence>
<dbReference type="SUPFAM" id="SSF56112">
    <property type="entry name" value="Protein kinase-like (PK-like)"/>
    <property type="match status" value="1"/>
</dbReference>